<dbReference type="InterPro" id="IPR002999">
    <property type="entry name" value="Tudor"/>
</dbReference>
<proteinExistence type="predicted"/>
<name>A0ABN7ANU6_9HEMI</name>
<accession>A0ABN7ANU6</accession>
<dbReference type="PROSITE" id="PS50304">
    <property type="entry name" value="TUDOR"/>
    <property type="match status" value="2"/>
</dbReference>
<evidence type="ECO:0000259" key="2">
    <source>
        <dbReference type="PROSITE" id="PS50304"/>
    </source>
</evidence>
<protein>
    <submittedName>
        <fullName evidence="3">TUDOR</fullName>
    </submittedName>
</protein>
<dbReference type="Gene3D" id="2.30.30.140">
    <property type="match status" value="5"/>
</dbReference>
<keyword evidence="4" id="KW-1185">Reference proteome</keyword>
<dbReference type="SUPFAM" id="SSF63748">
    <property type="entry name" value="Tudor/PWWP/MBT"/>
    <property type="match status" value="5"/>
</dbReference>
<feature type="region of interest" description="Disordered" evidence="1">
    <location>
        <begin position="183"/>
        <end position="223"/>
    </location>
</feature>
<dbReference type="Proteomes" id="UP001307889">
    <property type="component" value="Chromosome 3"/>
</dbReference>
<reference evidence="3 4" key="1">
    <citation type="submission" date="2023-09" db="EMBL/GenBank/DDBJ databases">
        <title>Nesidiocoris tenuis whole genome shotgun sequence.</title>
        <authorList>
            <person name="Shibata T."/>
            <person name="Shimoda M."/>
            <person name="Kobayashi T."/>
            <person name="Uehara T."/>
        </authorList>
    </citation>
    <scope>NUCLEOTIDE SEQUENCE [LARGE SCALE GENOMIC DNA]</scope>
    <source>
        <strain evidence="3 4">Japan</strain>
    </source>
</reference>
<dbReference type="Gene3D" id="2.40.50.90">
    <property type="match status" value="4"/>
</dbReference>
<dbReference type="CDD" id="cd20379">
    <property type="entry name" value="Tudor_dTUD-like"/>
    <property type="match status" value="1"/>
</dbReference>
<feature type="domain" description="Tudor" evidence="2">
    <location>
        <begin position="1022"/>
        <end position="1087"/>
    </location>
</feature>
<dbReference type="EMBL" id="AP028911">
    <property type="protein sequence ID" value="BES92062.1"/>
    <property type="molecule type" value="Genomic_DNA"/>
</dbReference>
<feature type="compositionally biased region" description="Low complexity" evidence="1">
    <location>
        <begin position="199"/>
        <end position="215"/>
    </location>
</feature>
<feature type="domain" description="Tudor" evidence="2">
    <location>
        <begin position="1282"/>
        <end position="1344"/>
    </location>
</feature>
<sequence>MPLHERTGLLEKAKEEPPFSKGKSDTNSDSLEQRIVEHFIKLHAHLELVEIRLLQALNESSSVVSFNAAIGQLSEQTDNIQSVLLKTKKILRNQVVRDYSSLLEELKSFENLPSVFVCSEKEPVDQCLFIDPEIFESLDNHIALTNNSQMYSLVADTEVPEHEVPHIVKMTADEARSLLFSSSRESISTSSDNDRAESRGSNSSRSRTSSISSSSVDTLQSISPPDDLVPGMIIRVSVSHIGSPSNFYIQRDGVGKRLEQLQRGLKRDHQFYSKHRNNVEYREGQLYMMLYEDLSWCRCQLLELFGISQARVLHIDYGVTEVVARAKLLPMPNHYARVPPLAIQCRLVNCFPADGDQWCAKVTPLMLRMLDGPGATWMTVYEKIQPEGWVVQLNKDIETSYIDIGEALVFQGLAVYGETKSTLNMPENVKGRKNLMFPPQPMLREQDLDRTTVELAKIFDPHYFYITIPNGDFKTFHQNFQKECSASFRKSSKVVHYPAIGMAVFARSSNGFWERGLVYDFHPKQQVRVFFVDTGDIEVLNCSDLRVLPSRNFRLHPQAYRCSMSDIAPPDGGNWPSQAAELISSFKMKPLTVADPQMASNGMSILLIRTGAKADVCVNALLVREKLAKSTGPYGNIVEYPKVPSLMTSVEPIIVNQADELRVISPANMPLRKKAAQKSTAASLSEAFCQFAESSDRVIQVNDSIRLKVKIIRYDNPGKFYITLLELNERYEQLFDSIQQYYNQSTDWKKELDAGKTWEKDEKCAVKVNGEWKRGLIESIIDDSRATIKLVDEAGEVSAPTKIGIVAPLQDIFWTMVDRAYKCALGGIQPAASSTWTGTAIFMMEEFITAHRDSLYITKMKGLGPDDRIMRVQLFHRGRIEATAVDPAFDSWTSLNHKLRMCGVARPDAVTEWDSQGNIKNNEVDNALEDETEIFNKMMKEMFLTEANGRLRPRVDSDPCKTTWMPAEPMSNLTIIGKPTFVGPNCEIYFHDILNVTVLLRVINDEANRLCEGTLPPDPPIDWEVGDICLAQFYADNNWYRGEIVKTNVAFAESSIPIHLVKFVDYGNEEFTSTDKIRPATGITMRPIQVQIGHFDNLAPIEETWTLKLIEEVHKIIVDKDCRIELRKLSSGFLAIRSMFLPDGKNVLEEIISRRLGQYRTYGGAKKTPDLPDVVSTQLVEEDFESDQIATGDQPKQFGLNWLNRYDKVDRYELPENFYRFLELPNDLDEMIVEVLAFTFPDLIILQIGETDNQELLKTFEAFEQMLSVMQIESESQPMLEPPYMHKICSSQYNLDKRWYRAVVIQDMTDDGGSNLMVQYVDYGNTEIVPVDRIRQMKSEWLSVPLNSLYVQIAGYRFSTRVPADQIVQNLMESFRVTGSITAKIIKREKNLHVELVGPDGNLLYQDLIDRNLLVPHAV</sequence>
<gene>
    <name evidence="3" type="ORF">NTJ_04871</name>
</gene>
<organism evidence="3 4">
    <name type="scientific">Nesidiocoris tenuis</name>
    <dbReference type="NCBI Taxonomy" id="355587"/>
    <lineage>
        <taxon>Eukaryota</taxon>
        <taxon>Metazoa</taxon>
        <taxon>Ecdysozoa</taxon>
        <taxon>Arthropoda</taxon>
        <taxon>Hexapoda</taxon>
        <taxon>Insecta</taxon>
        <taxon>Pterygota</taxon>
        <taxon>Neoptera</taxon>
        <taxon>Paraneoptera</taxon>
        <taxon>Hemiptera</taxon>
        <taxon>Heteroptera</taxon>
        <taxon>Panheteroptera</taxon>
        <taxon>Cimicomorpha</taxon>
        <taxon>Miridae</taxon>
        <taxon>Dicyphina</taxon>
        <taxon>Nesidiocoris</taxon>
    </lineage>
</organism>
<evidence type="ECO:0000313" key="3">
    <source>
        <dbReference type="EMBL" id="BES92062.1"/>
    </source>
</evidence>
<dbReference type="PANTHER" id="PTHR16442">
    <property type="entry name" value="RING FINGER PROTEIN 17"/>
    <property type="match status" value="1"/>
</dbReference>
<evidence type="ECO:0000256" key="1">
    <source>
        <dbReference type="SAM" id="MobiDB-lite"/>
    </source>
</evidence>
<dbReference type="PANTHER" id="PTHR16442:SF1">
    <property type="entry name" value="RING FINGER PROTEIN 17"/>
    <property type="match status" value="1"/>
</dbReference>
<dbReference type="SMART" id="SM00333">
    <property type="entry name" value="TUDOR"/>
    <property type="match status" value="5"/>
</dbReference>
<feature type="region of interest" description="Disordered" evidence="1">
    <location>
        <begin position="1"/>
        <end position="28"/>
    </location>
</feature>
<dbReference type="Pfam" id="PF00567">
    <property type="entry name" value="TUDOR"/>
    <property type="match status" value="5"/>
</dbReference>
<evidence type="ECO:0000313" key="4">
    <source>
        <dbReference type="Proteomes" id="UP001307889"/>
    </source>
</evidence>
<dbReference type="InterPro" id="IPR035437">
    <property type="entry name" value="SNase_OB-fold_sf"/>
</dbReference>